<dbReference type="InterPro" id="IPR001173">
    <property type="entry name" value="Glyco_trans_2-like"/>
</dbReference>
<name>A0ABZ2G3N2_9SPHN</name>
<dbReference type="PANTHER" id="PTHR22916">
    <property type="entry name" value="GLYCOSYLTRANSFERASE"/>
    <property type="match status" value="1"/>
</dbReference>
<evidence type="ECO:0000313" key="2">
    <source>
        <dbReference type="EMBL" id="WWM70999.1"/>
    </source>
</evidence>
<keyword evidence="3" id="KW-1185">Reference proteome</keyword>
<evidence type="ECO:0000313" key="3">
    <source>
        <dbReference type="Proteomes" id="UP001382935"/>
    </source>
</evidence>
<dbReference type="EC" id="2.4.-.-" evidence="2"/>
<reference evidence="2 3" key="1">
    <citation type="submission" date="2024-02" db="EMBL/GenBank/DDBJ databases">
        <title>Full genome sequence of Sphingomonas kaistensis.</title>
        <authorList>
            <person name="Poletto B.L."/>
            <person name="Silva G."/>
            <person name="Galante D."/>
            <person name="Campos K.R."/>
            <person name="Santos M.B.N."/>
            <person name="Sacchi C.T."/>
        </authorList>
    </citation>
    <scope>NUCLEOTIDE SEQUENCE [LARGE SCALE GENOMIC DNA]</scope>
    <source>
        <strain evidence="2 3">MA4R</strain>
    </source>
</reference>
<organism evidence="2 3">
    <name type="scientific">Sphingomonas kaistensis</name>
    <dbReference type="NCBI Taxonomy" id="298708"/>
    <lineage>
        <taxon>Bacteria</taxon>
        <taxon>Pseudomonadati</taxon>
        <taxon>Pseudomonadota</taxon>
        <taxon>Alphaproteobacteria</taxon>
        <taxon>Sphingomonadales</taxon>
        <taxon>Sphingomonadaceae</taxon>
        <taxon>Sphingomonas</taxon>
    </lineage>
</organism>
<dbReference type="Proteomes" id="UP001382935">
    <property type="component" value="Chromosome"/>
</dbReference>
<accession>A0ABZ2G3N2</accession>
<dbReference type="Gene3D" id="3.90.550.10">
    <property type="entry name" value="Spore Coat Polysaccharide Biosynthesis Protein SpsA, Chain A"/>
    <property type="match status" value="1"/>
</dbReference>
<gene>
    <name evidence="2" type="ORF">V6R86_10010</name>
</gene>
<dbReference type="EMBL" id="CP145607">
    <property type="protein sequence ID" value="WWM70999.1"/>
    <property type="molecule type" value="Genomic_DNA"/>
</dbReference>
<dbReference type="PANTHER" id="PTHR22916:SF3">
    <property type="entry name" value="UDP-GLCNAC:BETAGAL BETA-1,3-N-ACETYLGLUCOSAMINYLTRANSFERASE-LIKE PROTEIN 1"/>
    <property type="match status" value="1"/>
</dbReference>
<sequence length="351" mass="38762">MAAPAVSVLIIVHNRAGTIGAAVRSVLAQTFTDFELVVVDDGSTDATADVVARFADPRLRLVRTSPNQGIPLARNRALADARGRYIAWLDSDDVCHPTRLQVQYDYLERTPHVAMIGSAARKIRADGTLMRTGRMPARSHEAIRALLLFRSAFQQSSIFGRAEAIKAYPYDLDFPVCEDVDMFVRFTASFRAENLPQFLIARRIHADQTIRSNSDRIIERQMAISARQLEVLGVTFDESDLRRHVLLGKGRHERDGGDLLAWADGWSQTLLAANAKCSVFDQKALRACLERLIVKFAVGRLRDRPVKVGGLLRQFAAHPHGALALARESLVPLIPFAAHPPAAGIQAMSRA</sequence>
<dbReference type="Pfam" id="PF00535">
    <property type="entry name" value="Glycos_transf_2"/>
    <property type="match status" value="1"/>
</dbReference>
<proteinExistence type="predicted"/>
<dbReference type="GO" id="GO:0016757">
    <property type="term" value="F:glycosyltransferase activity"/>
    <property type="evidence" value="ECO:0007669"/>
    <property type="project" value="UniProtKB-KW"/>
</dbReference>
<dbReference type="SUPFAM" id="SSF53448">
    <property type="entry name" value="Nucleotide-diphospho-sugar transferases"/>
    <property type="match status" value="1"/>
</dbReference>
<keyword evidence="2" id="KW-0328">Glycosyltransferase</keyword>
<protein>
    <submittedName>
        <fullName evidence="2">Glycosyltransferase</fullName>
        <ecNumber evidence="2">2.4.-.-</ecNumber>
    </submittedName>
</protein>
<dbReference type="InterPro" id="IPR029044">
    <property type="entry name" value="Nucleotide-diphossugar_trans"/>
</dbReference>
<feature type="domain" description="Glycosyltransferase 2-like" evidence="1">
    <location>
        <begin position="7"/>
        <end position="145"/>
    </location>
</feature>
<evidence type="ECO:0000259" key="1">
    <source>
        <dbReference type="Pfam" id="PF00535"/>
    </source>
</evidence>
<keyword evidence="2" id="KW-0808">Transferase</keyword>
<dbReference type="RefSeq" id="WP_338504258.1">
    <property type="nucleotide sequence ID" value="NZ_CP145607.1"/>
</dbReference>